<evidence type="ECO:0000256" key="3">
    <source>
        <dbReference type="ARBA" id="ARBA00012388"/>
    </source>
</evidence>
<dbReference type="InterPro" id="IPR043519">
    <property type="entry name" value="NT_sf"/>
</dbReference>
<evidence type="ECO:0000256" key="5">
    <source>
        <dbReference type="ARBA" id="ARBA00022679"/>
    </source>
</evidence>
<dbReference type="GO" id="GO:0005524">
    <property type="term" value="F:ATP binding"/>
    <property type="evidence" value="ECO:0007669"/>
    <property type="project" value="UniProtKB-KW"/>
</dbReference>
<evidence type="ECO:0000256" key="1">
    <source>
        <dbReference type="ARBA" id="ARBA00004123"/>
    </source>
</evidence>
<dbReference type="GO" id="GO:0006397">
    <property type="term" value="P:mRNA processing"/>
    <property type="evidence" value="ECO:0007669"/>
    <property type="project" value="UniProtKB-KW"/>
</dbReference>
<dbReference type="PANTHER" id="PTHR10682">
    <property type="entry name" value="POLY A POLYMERASE"/>
    <property type="match status" value="1"/>
</dbReference>
<evidence type="ECO:0000256" key="2">
    <source>
        <dbReference type="ARBA" id="ARBA00010912"/>
    </source>
</evidence>
<dbReference type="Pfam" id="PF04928">
    <property type="entry name" value="PAP_central"/>
    <property type="match status" value="1"/>
</dbReference>
<sequence>MHCKKYTNVDCQKALQIQLCWWRRTNVVGQFLFGIFFGRNGRIAQNACKMEQNREELERIFIKKERNPEGTEKKNGNKISTIYKQFSSELTDIIQSALEKADELSLCHLLRLKSELFKQMRLKIFGHSMKRPNCENTAVATQTIVENREQITEWMLSDLLHFFPHRHRTIKYFRQVSTRNVIDEMHRTWRKLTELVGIRGALMLHLVFYDKLCVIGPSGQNVFTLMYEEYFEKYELHNGNKNAELKMKTNFLYGLIEDCRSYQESFWHLEKMIRESIDFNNKINKFGNIMQIIADVQDMESGGCGMTNSTMMLWEDAPDNNGTLLYHSLTICIKKAVSGYSDKFLITALDKLKALEEKTKQQMLKCVSRLAKQQQQGQRRDELLGKLHFDKIVRLIEDDAVSGLFGKVLSEQKELLHELMNSDEIAKLVNLYEKNNNYFSTSEDIISSDEDNFYEAIKEDFKTENYDKKYKKKLPNVEEKNVANNCSINLTKTPGVKAVESERNAGDVKAKPQKSTKTLPKYGKNEMATNSQKSTKTLLKYVKNEEMIYTNDCTILLRKLGIHKFKDTFNDQLIESLYRMHFEVFIRAIHAKLEFIKFCNEIHEDNNFEQFQETWTNFEDTELNKFGDTQFVLDKLFFVLNELDQFAFYASKNKCFFLKKMLTMQNLDATLFLKYNQAPLIYERFQSDIIRSGREIRAKQLERSTKMYQFISLHAIKSDKYIAIANLRKRINNIVTMWAAKHLKKSNARLVTSGSHSLYAELEGSDLDLLCFLPNNINVYKFYGSDGDSLVSMLKNLLDAKKIDWISGKVKLIKIEHIDMNIDLSLVPIPGHYLVQKNRCLESDEIVKETQFESAIYSLAGLRTAKYLVLNVPNQQMFSSLLKAVKIWARNRLIYSGIFGYLNGAALSVMAAKICIVHPNAPINYLFQQFFMVFSKWDWPHVPVLLEELSPSSLNKLVRFWPPKFAENSMTVITPKFPEQNATFNVNTFTLDTIAEQLNIANQILSKNGKNWPSVFEVFKYREHFGHFAIIVCSTLLHDAYSKHCGYQITKIRQNLLKWANLAEVAKRLKTYHIIPQFEQKMLCNNLHLKKAVFCTLWLVGLTAKDEFNGNLGDDLLPIYQQFNKNLGGNLLPPNQHDHKMGIDEVFIQAVFSDLENLDTNIDNLLYKSNTSKNEC</sequence>
<evidence type="ECO:0000256" key="8">
    <source>
        <dbReference type="ARBA" id="ARBA00023242"/>
    </source>
</evidence>
<dbReference type="InterPro" id="IPR007012">
    <property type="entry name" value="PolA_pol_cen_dom"/>
</dbReference>
<dbReference type="EC" id="2.7.7.19" evidence="3"/>
<dbReference type="Proteomes" id="UP000887572">
    <property type="component" value="Unplaced"/>
</dbReference>
<dbReference type="AlphaFoldDB" id="A0A914I2M6"/>
<accession>A0A914I2M6</accession>
<evidence type="ECO:0000256" key="9">
    <source>
        <dbReference type="ARBA" id="ARBA00048830"/>
    </source>
</evidence>
<evidence type="ECO:0000313" key="13">
    <source>
        <dbReference type="WBParaSite" id="Gr19_v10_g6282.t3"/>
    </source>
</evidence>
<dbReference type="Gene3D" id="1.10.1410.10">
    <property type="match status" value="1"/>
</dbReference>
<dbReference type="SUPFAM" id="SSF81301">
    <property type="entry name" value="Nucleotidyltransferase"/>
    <property type="match status" value="1"/>
</dbReference>
<reference evidence="13" key="1">
    <citation type="submission" date="2022-11" db="UniProtKB">
        <authorList>
            <consortium name="WormBaseParasite"/>
        </authorList>
    </citation>
    <scope>IDENTIFICATION</scope>
</reference>
<feature type="compositionally biased region" description="Basic and acidic residues" evidence="10">
    <location>
        <begin position="501"/>
        <end position="510"/>
    </location>
</feature>
<proteinExistence type="inferred from homology"/>
<dbReference type="SUPFAM" id="SSF81631">
    <property type="entry name" value="PAP/OAS1 substrate-binding domain"/>
    <property type="match status" value="1"/>
</dbReference>
<dbReference type="GO" id="GO:1990817">
    <property type="term" value="F:poly(A) RNA polymerase activity"/>
    <property type="evidence" value="ECO:0007669"/>
    <property type="project" value="UniProtKB-EC"/>
</dbReference>
<evidence type="ECO:0000256" key="7">
    <source>
        <dbReference type="ARBA" id="ARBA00022840"/>
    </source>
</evidence>
<comment type="similarity">
    <text evidence="2">Belongs to the poly(A) polymerase family.</text>
</comment>
<comment type="subcellular location">
    <subcellularLocation>
        <location evidence="1">Nucleus</location>
    </subcellularLocation>
</comment>
<feature type="region of interest" description="Disordered" evidence="10">
    <location>
        <begin position="501"/>
        <end position="521"/>
    </location>
</feature>
<protein>
    <recommendedName>
        <fullName evidence="3">polynucleotide adenylyltransferase</fullName>
        <ecNumber evidence="3">2.7.7.19</ecNumber>
    </recommendedName>
</protein>
<dbReference type="WBParaSite" id="Gr19_v10_g6282.t3">
    <property type="protein sequence ID" value="Gr19_v10_g6282.t3"/>
    <property type="gene ID" value="Gr19_v10_g6282"/>
</dbReference>
<feature type="domain" description="Poly(A) polymerase central" evidence="11">
    <location>
        <begin position="878"/>
        <end position="1017"/>
    </location>
</feature>
<evidence type="ECO:0000256" key="6">
    <source>
        <dbReference type="ARBA" id="ARBA00022741"/>
    </source>
</evidence>
<keyword evidence="8" id="KW-0539">Nucleus</keyword>
<keyword evidence="5" id="KW-0808">Transferase</keyword>
<keyword evidence="12" id="KW-1185">Reference proteome</keyword>
<comment type="catalytic activity">
    <reaction evidence="9">
        <text>RNA(n) + ATP = RNA(n)-3'-adenine ribonucleotide + diphosphate</text>
        <dbReference type="Rhea" id="RHEA:11332"/>
        <dbReference type="Rhea" id="RHEA-COMP:14527"/>
        <dbReference type="Rhea" id="RHEA-COMP:17347"/>
        <dbReference type="ChEBI" id="CHEBI:30616"/>
        <dbReference type="ChEBI" id="CHEBI:33019"/>
        <dbReference type="ChEBI" id="CHEBI:140395"/>
        <dbReference type="ChEBI" id="CHEBI:173115"/>
        <dbReference type="EC" id="2.7.7.19"/>
    </reaction>
</comment>
<evidence type="ECO:0000256" key="4">
    <source>
        <dbReference type="ARBA" id="ARBA00022664"/>
    </source>
</evidence>
<dbReference type="GO" id="GO:0005634">
    <property type="term" value="C:nucleus"/>
    <property type="evidence" value="ECO:0007669"/>
    <property type="project" value="UniProtKB-SubCell"/>
</dbReference>
<keyword evidence="4" id="KW-0507">mRNA processing</keyword>
<organism evidence="12 13">
    <name type="scientific">Globodera rostochiensis</name>
    <name type="common">Golden nematode worm</name>
    <name type="synonym">Heterodera rostochiensis</name>
    <dbReference type="NCBI Taxonomy" id="31243"/>
    <lineage>
        <taxon>Eukaryota</taxon>
        <taxon>Metazoa</taxon>
        <taxon>Ecdysozoa</taxon>
        <taxon>Nematoda</taxon>
        <taxon>Chromadorea</taxon>
        <taxon>Rhabditida</taxon>
        <taxon>Tylenchina</taxon>
        <taxon>Tylenchomorpha</taxon>
        <taxon>Tylenchoidea</taxon>
        <taxon>Heteroderidae</taxon>
        <taxon>Heteroderinae</taxon>
        <taxon>Globodera</taxon>
    </lineage>
</organism>
<evidence type="ECO:0000259" key="11">
    <source>
        <dbReference type="Pfam" id="PF04928"/>
    </source>
</evidence>
<evidence type="ECO:0000256" key="10">
    <source>
        <dbReference type="SAM" id="MobiDB-lite"/>
    </source>
</evidence>
<evidence type="ECO:0000313" key="12">
    <source>
        <dbReference type="Proteomes" id="UP000887572"/>
    </source>
</evidence>
<keyword evidence="7" id="KW-0067">ATP-binding</keyword>
<keyword evidence="6" id="KW-0547">Nucleotide-binding</keyword>
<name>A0A914I2M6_GLORO</name>
<dbReference type="Gene3D" id="3.30.460.10">
    <property type="entry name" value="Beta Polymerase, domain 2"/>
    <property type="match status" value="1"/>
</dbReference>
<dbReference type="PANTHER" id="PTHR10682:SF10">
    <property type="entry name" value="POLYNUCLEOTIDE ADENYLYLTRANSFERASE"/>
    <property type="match status" value="1"/>
</dbReference>